<dbReference type="InterPro" id="IPR023214">
    <property type="entry name" value="HAD_sf"/>
</dbReference>
<reference evidence="6" key="1">
    <citation type="journal article" date="2019" name="Int. J. Syst. Evol. Microbiol.">
        <title>The Global Catalogue of Microorganisms (GCM) 10K type strain sequencing project: providing services to taxonomists for standard genome sequencing and annotation.</title>
        <authorList>
            <consortium name="The Broad Institute Genomics Platform"/>
            <consortium name="The Broad Institute Genome Sequencing Center for Infectious Disease"/>
            <person name="Wu L."/>
            <person name="Ma J."/>
        </authorList>
    </citation>
    <scope>NUCLEOTIDE SEQUENCE [LARGE SCALE GENOMIC DNA]</scope>
    <source>
        <strain evidence="6">CCM 8950</strain>
    </source>
</reference>
<dbReference type="InterPro" id="IPR041492">
    <property type="entry name" value="HAD_2"/>
</dbReference>
<proteinExistence type="predicted"/>
<gene>
    <name evidence="5" type="ORF">ACFP1H_02895</name>
</gene>
<dbReference type="Pfam" id="PF13419">
    <property type="entry name" value="HAD_2"/>
    <property type="match status" value="1"/>
</dbReference>
<evidence type="ECO:0000256" key="1">
    <source>
        <dbReference type="ARBA" id="ARBA00001946"/>
    </source>
</evidence>
<dbReference type="Gene3D" id="1.20.120.710">
    <property type="entry name" value="Haloacid dehalogenase hydrolase-like domain"/>
    <property type="match status" value="1"/>
</dbReference>
<dbReference type="SFLD" id="SFLDG01129">
    <property type="entry name" value="C1.5:_HAD__Beta-PGM__Phosphata"/>
    <property type="match status" value="1"/>
</dbReference>
<evidence type="ECO:0000256" key="2">
    <source>
        <dbReference type="ARBA" id="ARBA00022723"/>
    </source>
</evidence>
<name>A0ABW1T676_9LACO</name>
<dbReference type="InterPro" id="IPR036412">
    <property type="entry name" value="HAD-like_sf"/>
</dbReference>
<keyword evidence="2" id="KW-0479">Metal-binding</keyword>
<dbReference type="Gene3D" id="3.40.50.1000">
    <property type="entry name" value="HAD superfamily/HAD-like"/>
    <property type="match status" value="1"/>
</dbReference>
<dbReference type="SUPFAM" id="SSF56784">
    <property type="entry name" value="HAD-like"/>
    <property type="match status" value="1"/>
</dbReference>
<comment type="caution">
    <text evidence="5">The sequence shown here is derived from an EMBL/GenBank/DDBJ whole genome shotgun (WGS) entry which is preliminary data.</text>
</comment>
<dbReference type="RefSeq" id="WP_137630413.1">
    <property type="nucleotide sequence ID" value="NZ_BJDO01000007.1"/>
</dbReference>
<keyword evidence="4" id="KW-0460">Magnesium</keyword>
<sequence length="236" mass="27316">MLKAIVFDLDDTLYDQQRPFQQALLSVWNDPAVSGHVLTDLFKVFKHMNDRVANLETLTMNRVFDRLNDVLSQHELPTLANSVWLAFCDHYHAEAQKITLFSDIQAQLPLLKDHYELGVITNGESATQSEKVAHLDLQRWIKKENVVISDEVGLRKPDPRIFTHFNRLMNLQANEVVYIGDNFKRDMVGAKKAGWHAFWFNHRHLEMPKSEFIPDQTVESPTELAELLQAMTVTNY</sequence>
<dbReference type="InterPro" id="IPR006439">
    <property type="entry name" value="HAD-SF_hydro_IA"/>
</dbReference>
<dbReference type="EC" id="3.1.3.-" evidence="5"/>
<dbReference type="GO" id="GO:0016787">
    <property type="term" value="F:hydrolase activity"/>
    <property type="evidence" value="ECO:0007669"/>
    <property type="project" value="UniProtKB-KW"/>
</dbReference>
<dbReference type="PRINTS" id="PR00413">
    <property type="entry name" value="HADHALOGNASE"/>
</dbReference>
<evidence type="ECO:0000256" key="3">
    <source>
        <dbReference type="ARBA" id="ARBA00022801"/>
    </source>
</evidence>
<dbReference type="PANTHER" id="PTHR46470:SF2">
    <property type="entry name" value="GLYCERALDEHYDE 3-PHOSPHATE PHOSPHATASE"/>
    <property type="match status" value="1"/>
</dbReference>
<keyword evidence="3 5" id="KW-0378">Hydrolase</keyword>
<dbReference type="Proteomes" id="UP001596190">
    <property type="component" value="Unassembled WGS sequence"/>
</dbReference>
<accession>A0ABW1T676</accession>
<keyword evidence="6" id="KW-1185">Reference proteome</keyword>
<dbReference type="PANTHER" id="PTHR46470">
    <property type="entry name" value="N-ACYLNEURAMINATE-9-PHOSPHATASE"/>
    <property type="match status" value="1"/>
</dbReference>
<evidence type="ECO:0000256" key="4">
    <source>
        <dbReference type="ARBA" id="ARBA00022842"/>
    </source>
</evidence>
<organism evidence="5 6">
    <name type="scientific">Secundilactobacillus hailunensis</name>
    <dbReference type="NCBI Taxonomy" id="2559923"/>
    <lineage>
        <taxon>Bacteria</taxon>
        <taxon>Bacillati</taxon>
        <taxon>Bacillota</taxon>
        <taxon>Bacilli</taxon>
        <taxon>Lactobacillales</taxon>
        <taxon>Lactobacillaceae</taxon>
        <taxon>Secundilactobacillus</taxon>
    </lineage>
</organism>
<protein>
    <submittedName>
        <fullName evidence="5">HAD family hydrolase</fullName>
        <ecNumber evidence="5">3.1.3.-</ecNumber>
    </submittedName>
</protein>
<evidence type="ECO:0000313" key="6">
    <source>
        <dbReference type="Proteomes" id="UP001596190"/>
    </source>
</evidence>
<evidence type="ECO:0000313" key="5">
    <source>
        <dbReference type="EMBL" id="MFC6253549.1"/>
    </source>
</evidence>
<dbReference type="EMBL" id="JBHSSA010000029">
    <property type="protein sequence ID" value="MFC6253549.1"/>
    <property type="molecule type" value="Genomic_DNA"/>
</dbReference>
<dbReference type="InterPro" id="IPR051400">
    <property type="entry name" value="HAD-like_hydrolase"/>
</dbReference>
<comment type="cofactor">
    <cofactor evidence="1">
        <name>Mg(2+)</name>
        <dbReference type="ChEBI" id="CHEBI:18420"/>
    </cofactor>
</comment>
<dbReference type="NCBIfam" id="TIGR01549">
    <property type="entry name" value="HAD-SF-IA-v1"/>
    <property type="match status" value="1"/>
</dbReference>
<dbReference type="SFLD" id="SFLDS00003">
    <property type="entry name" value="Haloacid_Dehalogenase"/>
    <property type="match status" value="1"/>
</dbReference>